<organism evidence="1 2">
    <name type="scientific">Vibrio phage 1.169.O._10N.261.52.B1</name>
    <dbReference type="NCBI Taxonomy" id="1881213"/>
    <lineage>
        <taxon>Viruses</taxon>
        <taxon>Duplodnaviria</taxon>
        <taxon>Heunggongvirae</taxon>
        <taxon>Uroviricota</taxon>
        <taxon>Caudoviricetes</taxon>
        <taxon>Schitoviridae</taxon>
        <taxon>Mukerjeevirus</taxon>
        <taxon>Mukerjeevirus mv52B1</taxon>
    </lineage>
</organism>
<accession>A0A2I7REN8</accession>
<dbReference type="InterPro" id="IPR014729">
    <property type="entry name" value="Rossmann-like_a/b/a_fold"/>
</dbReference>
<evidence type="ECO:0000313" key="2">
    <source>
        <dbReference type="Proteomes" id="UP000267376"/>
    </source>
</evidence>
<gene>
    <name evidence="1" type="ORF">NVP1169O_76</name>
</gene>
<proteinExistence type="predicted"/>
<dbReference type="EMBL" id="MG592536">
    <property type="protein sequence ID" value="AUR92104.1"/>
    <property type="molecule type" value="Genomic_DNA"/>
</dbReference>
<sequence>MKKLFLVSGGLDSVANLIKYVEAYGTEGVIVLHVEFGDAIRHFAEKQAVTSICAKYMIPSYVQRIDFVPVVDFDMLIQAALSFHYRQIPCEEIWFGFTGLGGGKPYSVLFEWAREYMTHLNSFTLGVPLKRPRLNTAIDGITRKELLEIVGEELFWSCRAPMVDGELFEPCGRCGTCREYVEEGLTHGTMHVSINSVPTRMSIHGITQPEE</sequence>
<dbReference type="Proteomes" id="UP000267376">
    <property type="component" value="Segment"/>
</dbReference>
<protein>
    <submittedName>
        <fullName evidence="1">Uncharacterized protein</fullName>
    </submittedName>
</protein>
<dbReference type="Gene3D" id="3.40.50.620">
    <property type="entry name" value="HUPs"/>
    <property type="match status" value="1"/>
</dbReference>
<evidence type="ECO:0000313" key="1">
    <source>
        <dbReference type="EMBL" id="AUR92104.1"/>
    </source>
</evidence>
<dbReference type="SUPFAM" id="SSF52402">
    <property type="entry name" value="Adenine nucleotide alpha hydrolases-like"/>
    <property type="match status" value="1"/>
</dbReference>
<name>A0A2I7REN8_9CAUD</name>
<keyword evidence="2" id="KW-1185">Reference proteome</keyword>
<reference evidence="1 2" key="1">
    <citation type="submission" date="2017-11" db="EMBL/GenBank/DDBJ databases">
        <title>A major lineage of nontailed dsDNA viruses as unrecognized killers of marine bacteria.</title>
        <authorList>
            <person name="Kauffman K.M."/>
            <person name="Hussain F.A."/>
            <person name="Yang J."/>
            <person name="Arevalo P."/>
            <person name="Brown J.M."/>
            <person name="Chang W.K."/>
            <person name="VanInsberghe D."/>
            <person name="Elsherbini J."/>
            <person name="Cutler M.B."/>
            <person name="Kelly L."/>
            <person name="Polz M.F."/>
        </authorList>
    </citation>
    <scope>NUCLEOTIDE SEQUENCE [LARGE SCALE GENOMIC DNA]</scope>
</reference>